<keyword evidence="5" id="KW-0539">Nucleus</keyword>
<feature type="domain" description="ATP-dependent DNA ligase family profile" evidence="7">
    <location>
        <begin position="385"/>
        <end position="506"/>
    </location>
</feature>
<dbReference type="InterPro" id="IPR012340">
    <property type="entry name" value="NA-bd_OB-fold"/>
</dbReference>
<dbReference type="InterPro" id="IPR036599">
    <property type="entry name" value="DNA_ligase_N_sf"/>
</dbReference>
<evidence type="ECO:0000259" key="7">
    <source>
        <dbReference type="PROSITE" id="PS50160"/>
    </source>
</evidence>
<organism evidence="8 9">
    <name type="scientific">Exophiala dermatitidis</name>
    <name type="common">Black yeast-like fungus</name>
    <name type="synonym">Wangiella dermatitidis</name>
    <dbReference type="NCBI Taxonomy" id="5970"/>
    <lineage>
        <taxon>Eukaryota</taxon>
        <taxon>Fungi</taxon>
        <taxon>Dikarya</taxon>
        <taxon>Ascomycota</taxon>
        <taxon>Pezizomycotina</taxon>
        <taxon>Eurotiomycetes</taxon>
        <taxon>Chaetothyriomycetidae</taxon>
        <taxon>Chaetothyriales</taxon>
        <taxon>Herpotrichiellaceae</taxon>
        <taxon>Exophiala</taxon>
    </lineage>
</organism>
<dbReference type="Pfam" id="PF04675">
    <property type="entry name" value="DNA_ligase_A_N"/>
    <property type="match status" value="1"/>
</dbReference>
<evidence type="ECO:0000313" key="8">
    <source>
        <dbReference type="EMBL" id="KAJ8988298.1"/>
    </source>
</evidence>
<dbReference type="GO" id="GO:0006310">
    <property type="term" value="P:DNA recombination"/>
    <property type="evidence" value="ECO:0007669"/>
    <property type="project" value="InterPro"/>
</dbReference>
<keyword evidence="4" id="KW-0067">ATP-binding</keyword>
<accession>A0AAN6ENA1</accession>
<dbReference type="EMBL" id="JAJGCB010000019">
    <property type="protein sequence ID" value="KAJ8988298.1"/>
    <property type="molecule type" value="Genomic_DNA"/>
</dbReference>
<dbReference type="InterPro" id="IPR029710">
    <property type="entry name" value="LIG4"/>
</dbReference>
<sequence length="884" mass="100076">MGFKFNWLVELLDGLDAAKWQKPLTVSRAMKPEHQVVDQWFKAHGHQIPRHGPSAASFLACMFPERLSHRTYAMQEARLATIFGRILHLGTGRADRLRRWQDSKLDFSTCLEQIMSEAEMPLPDASNQVTLEEIDEALFQIAANSPFSSVEIRWSANNAYPHEILLPIVRRLQSWEAKWLVRMILKSYSPIQIPEHQFMQSFHFLLPDVLAIQNSLEAAVEVLSQEDLRSLPPNPPKELRHIYRKVCARYLVPKLGVMICRQPYYKARSIRHCCQMANQRSMSVERKYDGEYCQIHIDRSKHGRGCIQIFSKSGKNSTEDRVRLHGAIAVGLQLDNADCPIQRNCIVEGELLVWSRSKRAVQPFHVIRKHVMHGLRFLGAEADSPRKPDEQLMIMFYDILLLDDKVLTNKPHAERRELLRAVVRPVEGQSEIGYRNVIDFSKRDCKDGLRELFVHAINERWEGLVLKGCKDPYFSWEESSSVIKLKKDYIAGLGDTVDLCIVGGRREQSVVDELKIGQLSWTSFHLACLENRDEVRRFNAKPAFRLLDVLSYHNISKDNILFLNERVRLLEIPYSRCTQYLDVRIDQRGIRPPTALFKEPFVVEVMGAGFEKPSNTPYFVLRFPRALNIKLHLDRSLVETNTFEELQEMACKSMTPVSEAFDHDEAEWLQRLIQADGKGYNAEGNSQSTSPAKSSPGGGVKFADLTDHKLERQGLDTVAHARRPGDTGMVRFSSPVDGQNTSVRKHTLSIHISPSEEARKKRRTDSGVAAATISKHRSRSTASVGTGSVRRTLIPLYRALKGPMSAISPFSPPAVFRSPRKRKNKGKSKSATARSSAAPISLASSRSRHMTTGRHPLGELPNVSPTSPQRPAEGKVSGNASGPR</sequence>
<dbReference type="InterPro" id="IPR012310">
    <property type="entry name" value="DNA_ligase_ATP-dep_cent"/>
</dbReference>
<feature type="compositionally biased region" description="Low complexity" evidence="6">
    <location>
        <begin position="829"/>
        <end position="838"/>
    </location>
</feature>
<comment type="caution">
    <text evidence="8">The sequence shown here is derived from an EMBL/GenBank/DDBJ whole genome shotgun (WGS) entry which is preliminary data.</text>
</comment>
<dbReference type="Gene3D" id="3.30.1490.70">
    <property type="match status" value="1"/>
</dbReference>
<comment type="similarity">
    <text evidence="1">Belongs to the ATP-dependent DNA ligase family.</text>
</comment>
<evidence type="ECO:0000256" key="5">
    <source>
        <dbReference type="ARBA" id="ARBA00023242"/>
    </source>
</evidence>
<feature type="region of interest" description="Disordered" evidence="6">
    <location>
        <begin position="803"/>
        <end position="884"/>
    </location>
</feature>
<evidence type="ECO:0000256" key="4">
    <source>
        <dbReference type="ARBA" id="ARBA00022840"/>
    </source>
</evidence>
<dbReference type="SUPFAM" id="SSF56091">
    <property type="entry name" value="DNA ligase/mRNA capping enzyme, catalytic domain"/>
    <property type="match status" value="1"/>
</dbReference>
<evidence type="ECO:0000256" key="1">
    <source>
        <dbReference type="ARBA" id="ARBA00007572"/>
    </source>
</evidence>
<feature type="compositionally biased region" description="Basic residues" evidence="6">
    <location>
        <begin position="818"/>
        <end position="828"/>
    </location>
</feature>
<keyword evidence="2" id="KW-0436">Ligase</keyword>
<dbReference type="GO" id="GO:0032807">
    <property type="term" value="C:DNA ligase IV complex"/>
    <property type="evidence" value="ECO:0007669"/>
    <property type="project" value="TreeGrafter"/>
</dbReference>
<keyword evidence="3" id="KW-0547">Nucleotide-binding</keyword>
<evidence type="ECO:0000256" key="2">
    <source>
        <dbReference type="ARBA" id="ARBA00022598"/>
    </source>
</evidence>
<evidence type="ECO:0000256" key="3">
    <source>
        <dbReference type="ARBA" id="ARBA00022741"/>
    </source>
</evidence>
<proteinExistence type="inferred from homology"/>
<feature type="region of interest" description="Disordered" evidence="6">
    <location>
        <begin position="724"/>
        <end position="787"/>
    </location>
</feature>
<dbReference type="AlphaFoldDB" id="A0AAN6ENA1"/>
<dbReference type="Pfam" id="PF01068">
    <property type="entry name" value="DNA_ligase_A_M"/>
    <property type="match status" value="1"/>
</dbReference>
<dbReference type="Gene3D" id="2.40.50.140">
    <property type="entry name" value="Nucleic acid-binding proteins"/>
    <property type="match status" value="1"/>
</dbReference>
<reference evidence="8" key="1">
    <citation type="submission" date="2023-01" db="EMBL/GenBank/DDBJ databases">
        <title>Exophiala dermititidis isolated from Cystic Fibrosis Patient.</title>
        <authorList>
            <person name="Kurbessoian T."/>
            <person name="Crocker A."/>
            <person name="Murante D."/>
            <person name="Hogan D.A."/>
            <person name="Stajich J.E."/>
        </authorList>
    </citation>
    <scope>NUCLEOTIDE SEQUENCE</scope>
    <source>
        <strain evidence="8">Ex8</strain>
    </source>
</reference>
<gene>
    <name evidence="8" type="ORF">HRR80_007714</name>
</gene>
<dbReference type="GO" id="GO:0003677">
    <property type="term" value="F:DNA binding"/>
    <property type="evidence" value="ECO:0007669"/>
    <property type="project" value="InterPro"/>
</dbReference>
<dbReference type="PANTHER" id="PTHR45997">
    <property type="entry name" value="DNA LIGASE 4"/>
    <property type="match status" value="1"/>
</dbReference>
<feature type="compositionally biased region" description="Polar residues" evidence="6">
    <location>
        <begin position="683"/>
        <end position="693"/>
    </location>
</feature>
<dbReference type="InterPro" id="IPR012308">
    <property type="entry name" value="DNA_ligase_ATP-dep_N"/>
</dbReference>
<dbReference type="GO" id="GO:0006303">
    <property type="term" value="P:double-strand break repair via nonhomologous end joining"/>
    <property type="evidence" value="ECO:0007669"/>
    <property type="project" value="TreeGrafter"/>
</dbReference>
<dbReference type="GO" id="GO:0003910">
    <property type="term" value="F:DNA ligase (ATP) activity"/>
    <property type="evidence" value="ECO:0007669"/>
    <property type="project" value="InterPro"/>
</dbReference>
<dbReference type="PANTHER" id="PTHR45997:SF2">
    <property type="entry name" value="ATP DEPENDENT DNA LIGASE DOMAIN PROTEIN (AFU_ORTHOLOGUE AFUA_5G02430)"/>
    <property type="match status" value="1"/>
</dbReference>
<protein>
    <recommendedName>
        <fullName evidence="7">ATP-dependent DNA ligase family profile domain-containing protein</fullName>
    </recommendedName>
</protein>
<dbReference type="Proteomes" id="UP001161757">
    <property type="component" value="Unassembled WGS sequence"/>
</dbReference>
<name>A0AAN6ENA1_EXODE</name>
<dbReference type="Gene3D" id="1.10.3260.10">
    <property type="entry name" value="DNA ligase, ATP-dependent, N-terminal domain"/>
    <property type="match status" value="1"/>
</dbReference>
<dbReference type="PROSITE" id="PS50160">
    <property type="entry name" value="DNA_LIGASE_A3"/>
    <property type="match status" value="1"/>
</dbReference>
<dbReference type="GO" id="GO:0005524">
    <property type="term" value="F:ATP binding"/>
    <property type="evidence" value="ECO:0007669"/>
    <property type="project" value="UniProtKB-KW"/>
</dbReference>
<evidence type="ECO:0000256" key="6">
    <source>
        <dbReference type="SAM" id="MobiDB-lite"/>
    </source>
</evidence>
<dbReference type="GO" id="GO:0006297">
    <property type="term" value="P:nucleotide-excision repair, DNA gap filling"/>
    <property type="evidence" value="ECO:0007669"/>
    <property type="project" value="TreeGrafter"/>
</dbReference>
<evidence type="ECO:0000313" key="9">
    <source>
        <dbReference type="Proteomes" id="UP001161757"/>
    </source>
</evidence>
<dbReference type="Gene3D" id="3.30.470.30">
    <property type="entry name" value="DNA ligase/mRNA capping enzyme"/>
    <property type="match status" value="1"/>
</dbReference>
<feature type="region of interest" description="Disordered" evidence="6">
    <location>
        <begin position="679"/>
        <end position="701"/>
    </location>
</feature>